<dbReference type="EMBL" id="CP051428">
    <property type="protein sequence ID" value="QJC50332.1"/>
    <property type="molecule type" value="Genomic_DNA"/>
</dbReference>
<evidence type="ECO:0000259" key="5">
    <source>
        <dbReference type="PROSITE" id="PS50983"/>
    </source>
</evidence>
<gene>
    <name evidence="6" type="ORF">HGI30_01065</name>
</gene>
<organism evidence="6 7">
    <name type="scientific">Paenibacillus albicereus</name>
    <dbReference type="NCBI Taxonomy" id="2726185"/>
    <lineage>
        <taxon>Bacteria</taxon>
        <taxon>Bacillati</taxon>
        <taxon>Bacillota</taxon>
        <taxon>Bacilli</taxon>
        <taxon>Bacillales</taxon>
        <taxon>Paenibacillaceae</taxon>
        <taxon>Paenibacillus</taxon>
    </lineage>
</organism>
<dbReference type="SUPFAM" id="SSF46689">
    <property type="entry name" value="Homeodomain-like"/>
    <property type="match status" value="2"/>
</dbReference>
<dbReference type="PROSITE" id="PS01124">
    <property type="entry name" value="HTH_ARAC_FAMILY_2"/>
    <property type="match status" value="1"/>
</dbReference>
<dbReference type="InterPro" id="IPR018060">
    <property type="entry name" value="HTH_AraC"/>
</dbReference>
<dbReference type="Pfam" id="PF12833">
    <property type="entry name" value="HTH_18"/>
    <property type="match status" value="1"/>
</dbReference>
<protein>
    <submittedName>
        <fullName evidence="6">Helix-turn-helix domain-containing protein</fullName>
    </submittedName>
</protein>
<keyword evidence="3" id="KW-0804">Transcription</keyword>
<dbReference type="Pfam" id="PF01497">
    <property type="entry name" value="Peripla_BP_2"/>
    <property type="match status" value="1"/>
</dbReference>
<evidence type="ECO:0000313" key="7">
    <source>
        <dbReference type="Proteomes" id="UP000502136"/>
    </source>
</evidence>
<evidence type="ECO:0000259" key="4">
    <source>
        <dbReference type="PROSITE" id="PS01124"/>
    </source>
</evidence>
<dbReference type="PRINTS" id="PR00032">
    <property type="entry name" value="HTHARAC"/>
</dbReference>
<dbReference type="PROSITE" id="PS50983">
    <property type="entry name" value="FE_B12_PBP"/>
    <property type="match status" value="1"/>
</dbReference>
<sequence length="554" mass="61176">MIRPALPSHPQSPAPQPIDIGAWTIRLRDASVLQVGPDRPGMTQQLLRQTALLVLLDGKVRLERGAGSARMGAGVVYLCPPESTFALAADGGGRGAAALLRIELHAPDPALPGRLRPVEADAVAAALPREARLPAAAQLQDRCRAICAGFGGERPLGRLRAQADALHLLLETIEEAAPDPAADEPLEPVRAYMEEHMREPLSLELLAELAGCSPKHFAASFKKAYGSTPREHLTRLRLAKAKQLMLRSDSRLKDVAHAVGYEDEFYFSRLFKKAHGVSPTRYMEQRRQRIAAYGNASPLGYLLPLGALPHAAPMHPKWMRYYLERWGTDVPQHLSYGLTELQVRDDLEQLRQLRPELTVCSADLEEDVRRHLEAIGPIVRLPKEQPDGWRQGLTDIGRRLGLEADAERWIGAFDRRVAAARAAVGGSGTPSVLIVRLLKGQLYPHGCEGLMDFVHRELGVPRPAASLDHRDSGTPLPLERLRDPDIGQIWLLVCQESETLEHWGRFSQSPQWLGLPAVRAGGLRMLASSPWREYSPIALDRIREETLALLGRHG</sequence>
<dbReference type="InterPro" id="IPR009057">
    <property type="entry name" value="Homeodomain-like_sf"/>
</dbReference>
<dbReference type="AlphaFoldDB" id="A0A6H2GSG0"/>
<dbReference type="GO" id="GO:0043565">
    <property type="term" value="F:sequence-specific DNA binding"/>
    <property type="evidence" value="ECO:0007669"/>
    <property type="project" value="InterPro"/>
</dbReference>
<dbReference type="Gene3D" id="1.10.10.60">
    <property type="entry name" value="Homeodomain-like"/>
    <property type="match status" value="2"/>
</dbReference>
<dbReference type="SUPFAM" id="SSF53807">
    <property type="entry name" value="Helical backbone' metal receptor"/>
    <property type="match status" value="1"/>
</dbReference>
<dbReference type="RefSeq" id="WP_168906014.1">
    <property type="nucleotide sequence ID" value="NZ_CP051428.1"/>
</dbReference>
<dbReference type="GO" id="GO:0003700">
    <property type="term" value="F:DNA-binding transcription factor activity"/>
    <property type="evidence" value="ECO:0007669"/>
    <property type="project" value="InterPro"/>
</dbReference>
<name>A0A6H2GSG0_9BACL</name>
<dbReference type="InterPro" id="IPR050204">
    <property type="entry name" value="AraC_XylS_family_regulators"/>
</dbReference>
<dbReference type="Proteomes" id="UP000502136">
    <property type="component" value="Chromosome"/>
</dbReference>
<feature type="domain" description="Fe/B12 periplasmic-binding" evidence="5">
    <location>
        <begin position="290"/>
        <end position="554"/>
    </location>
</feature>
<evidence type="ECO:0000256" key="2">
    <source>
        <dbReference type="ARBA" id="ARBA00023125"/>
    </source>
</evidence>
<keyword evidence="1" id="KW-0805">Transcription regulation</keyword>
<dbReference type="KEGG" id="palr:HGI30_01065"/>
<evidence type="ECO:0000313" key="6">
    <source>
        <dbReference type="EMBL" id="QJC50332.1"/>
    </source>
</evidence>
<dbReference type="InterPro" id="IPR020449">
    <property type="entry name" value="Tscrpt_reg_AraC-type_HTH"/>
</dbReference>
<evidence type="ECO:0000256" key="3">
    <source>
        <dbReference type="ARBA" id="ARBA00023163"/>
    </source>
</evidence>
<dbReference type="InterPro" id="IPR018062">
    <property type="entry name" value="HTH_AraC-typ_CS"/>
</dbReference>
<proteinExistence type="predicted"/>
<reference evidence="6 7" key="1">
    <citation type="submission" date="2020-04" db="EMBL/GenBank/DDBJ databases">
        <title>Novel Paenibacillus strain UniB2 isolated from commercial digestive syrup.</title>
        <authorList>
            <person name="Thorat V."/>
            <person name="Kirdat K."/>
            <person name="Tiwarekar B."/>
            <person name="Yadav A."/>
        </authorList>
    </citation>
    <scope>NUCLEOTIDE SEQUENCE [LARGE SCALE GENOMIC DNA]</scope>
    <source>
        <strain evidence="6 7">UniB2</strain>
    </source>
</reference>
<dbReference type="SMART" id="SM00342">
    <property type="entry name" value="HTH_ARAC"/>
    <property type="match status" value="1"/>
</dbReference>
<evidence type="ECO:0000256" key="1">
    <source>
        <dbReference type="ARBA" id="ARBA00023015"/>
    </source>
</evidence>
<dbReference type="InterPro" id="IPR002491">
    <property type="entry name" value="ABC_transptr_periplasmic_BD"/>
</dbReference>
<dbReference type="PANTHER" id="PTHR46796">
    <property type="entry name" value="HTH-TYPE TRANSCRIPTIONAL ACTIVATOR RHAS-RELATED"/>
    <property type="match status" value="1"/>
</dbReference>
<keyword evidence="7" id="KW-1185">Reference proteome</keyword>
<feature type="domain" description="HTH araC/xylS-type" evidence="4">
    <location>
        <begin position="187"/>
        <end position="285"/>
    </location>
</feature>
<accession>A0A6H2GSG0</accession>
<dbReference type="PROSITE" id="PS00041">
    <property type="entry name" value="HTH_ARAC_FAMILY_1"/>
    <property type="match status" value="1"/>
</dbReference>
<dbReference type="Gene3D" id="3.40.50.1980">
    <property type="entry name" value="Nitrogenase molybdenum iron protein domain"/>
    <property type="match status" value="2"/>
</dbReference>
<keyword evidence="2" id="KW-0238">DNA-binding</keyword>